<dbReference type="AlphaFoldDB" id="A0A0D6DR02"/>
<protein>
    <submittedName>
        <fullName evidence="4">ATP-binding protein</fullName>
    </submittedName>
    <submittedName>
        <fullName evidence="3">Divergent AAA domain-containing protein</fullName>
    </submittedName>
</protein>
<evidence type="ECO:0000313" key="4">
    <source>
        <dbReference type="EMBL" id="QIH77081.1"/>
    </source>
</evidence>
<evidence type="ECO:0000313" key="2">
    <source>
        <dbReference type="EMBL" id="ARQ05741.1"/>
    </source>
</evidence>
<dbReference type="InterPro" id="IPR007421">
    <property type="entry name" value="Schlafen_AlbA_2_dom"/>
</dbReference>
<dbReference type="GO" id="GO:0005524">
    <property type="term" value="F:ATP binding"/>
    <property type="evidence" value="ECO:0007669"/>
    <property type="project" value="UniProtKB-KW"/>
</dbReference>
<dbReference type="KEGG" id="mcak:MCCS_00690"/>
<dbReference type="OrthoDB" id="869451at2"/>
<dbReference type="Proteomes" id="UP000501122">
    <property type="component" value="Chromosome"/>
</dbReference>
<accession>A0A1W7A814</accession>
<reference evidence="2" key="3">
    <citation type="submission" date="2017-04" db="EMBL/GenBank/DDBJ databases">
        <authorList>
            <person name="Afonso C.L."/>
            <person name="Miller P.J."/>
            <person name="Scott M.A."/>
            <person name="Spackman E."/>
            <person name="Goraichik I."/>
            <person name="Dimitrov K.M."/>
            <person name="Suarez D.L."/>
            <person name="Swayne D.E."/>
        </authorList>
    </citation>
    <scope>NUCLEOTIDE SEQUENCE</scope>
    <source>
        <strain evidence="2">KM45013</strain>
    </source>
</reference>
<keyword evidence="4" id="KW-0067">ATP-binding</keyword>
<dbReference type="Pfam" id="PF04326">
    <property type="entry name" value="SLFN_AlbA_2"/>
    <property type="match status" value="1"/>
</dbReference>
<dbReference type="Proteomes" id="UP000194154">
    <property type="component" value="Chromosome"/>
</dbReference>
<dbReference type="InterPro" id="IPR038461">
    <property type="entry name" value="Schlafen_AlbA_2_dom_sf"/>
</dbReference>
<feature type="domain" description="Schlafen AlbA-2" evidence="1">
    <location>
        <begin position="19"/>
        <end position="155"/>
    </location>
</feature>
<dbReference type="Gene3D" id="3.30.950.30">
    <property type="entry name" value="Schlafen, AAA domain"/>
    <property type="match status" value="1"/>
</dbReference>
<dbReference type="GeneID" id="35294229"/>
<sequence length="397" mass="46800">MDDRLLTQIISNLIDLKYEGSYWDYKQEHHSKENNHKLLHDIICLANNLENREAYLIIGVDDSGNIIGFKDDSFRRNQQQLNDLVRHKSWEGYGAPNIRLRTINIEGIEVDVIVIQQSSHVPYTLDEDIKPKGQNNIYLRRRTIYTRNQDSNTPCNSAATITEVEQLMKIRLGILPDPIDRVRKYIDDIEKWKLVNSDNNGMSWYYLLHPEFTIELLDEEEDEDAQPPNFSFIHMNGRSSLLKVCVKYHSTILYWNYARYVDEARGIVIYPSDSSLNVFDFGGHYTNLFNYYMNDSIEIQLSLFLMKIMNLDNEGWLWERHLSYVPIFLDEEEMQFVKSLINEHPNQAKEMVNSCRKRVSITRTNTNLDDEEYEFVKQDLATNLMVANKIKEYRATI</sequence>
<dbReference type="EMBL" id="CP021059">
    <property type="protein sequence ID" value="ARQ05741.1"/>
    <property type="molecule type" value="Genomic_DNA"/>
</dbReference>
<accession>A0A0D6DR02</accession>
<dbReference type="STRING" id="1855823.MCCS_00690"/>
<reference evidence="4" key="4">
    <citation type="journal article" date="2020" name="Antimicrob. Agents Chemother.">
        <title>The novel macrolide resistance genes mef(D), msr(F) and msr(H) are present on resistance islands in Macrococcus canis, Macrococcus caseolyticus and Staphylococcus aureus.</title>
        <authorList>
            <person name="Schwendener S."/>
            <person name="Dona V."/>
            <person name="Perreten V."/>
        </authorList>
    </citation>
    <scope>NUCLEOTIDE SEQUENCE</scope>
    <source>
        <strain evidence="4">Epi0076A</strain>
    </source>
</reference>
<evidence type="ECO:0000313" key="5">
    <source>
        <dbReference type="Proteomes" id="UP000194154"/>
    </source>
</evidence>
<gene>
    <name evidence="4" type="ORF">GTN30_00155</name>
    <name evidence="2" type="ORF">MCCS_00690</name>
</gene>
<proteinExistence type="predicted"/>
<organism evidence="3">
    <name type="scientific">Macrococcoides canis</name>
    <dbReference type="NCBI Taxonomy" id="1855823"/>
    <lineage>
        <taxon>Bacteria</taxon>
        <taxon>Bacillati</taxon>
        <taxon>Bacillota</taxon>
        <taxon>Bacilli</taxon>
        <taxon>Bacillales</taxon>
        <taxon>Staphylococcaceae</taxon>
        <taxon>Macrococcoides</taxon>
    </lineage>
</organism>
<dbReference type="EMBL" id="CP047363">
    <property type="protein sequence ID" value="QIH77081.1"/>
    <property type="molecule type" value="Genomic_DNA"/>
</dbReference>
<name>A0A0D6DR02_9STAP</name>
<reference evidence="3" key="1">
    <citation type="journal article" date="2015" name="Antimicrob. Agents Chemother.">
        <title>First Staphylococcal Cassette Chromosome mec Containing a mecB-Carrying Gene Complex Independent of Transposon Tn6045 in a Macrococcus caseolyticus Isolate from a Canine Infection.</title>
        <authorList>
            <person name="Gomez-Sanz E."/>
            <person name="Schwendener S."/>
            <person name="Thomann A."/>
            <person name="Gobeli Brawand S."/>
            <person name="Perreten V."/>
        </authorList>
    </citation>
    <scope>NUCLEOTIDE SEQUENCE</scope>
    <source>
        <strain evidence="3">KM45013</strain>
    </source>
</reference>
<evidence type="ECO:0000259" key="1">
    <source>
        <dbReference type="Pfam" id="PF04326"/>
    </source>
</evidence>
<keyword evidence="4" id="KW-0547">Nucleotide-binding</keyword>
<reference evidence="2 5" key="2">
    <citation type="journal article" date="2017" name="Int. J. Syst. Evol. Microbiol.">
        <title>Macrococcus canis sp. nov., a skin bacterium associated with infections in dogs.</title>
        <authorList>
            <person name="Gobeli Brawand S."/>
            <person name="Cotting K."/>
            <person name="Gomez-Sanz E."/>
            <person name="Collaud A."/>
            <person name="Thomann A."/>
            <person name="Brodard I."/>
            <person name="Rodriguez-Campos S."/>
            <person name="Strauss C."/>
            <person name="Perreten V."/>
        </authorList>
    </citation>
    <scope>NUCLEOTIDE SEQUENCE [LARGE SCALE GENOMIC DNA]</scope>
    <source>
        <strain evidence="2 5">KM45013</strain>
    </source>
</reference>
<keyword evidence="5" id="KW-1185">Reference proteome</keyword>
<dbReference type="EMBL" id="HG970732">
    <property type="protein sequence ID" value="CDO67663.1"/>
    <property type="molecule type" value="Genomic_DNA"/>
</dbReference>
<dbReference type="RefSeq" id="WP_086041468.1">
    <property type="nucleotide sequence ID" value="NZ_CBCRZA010000011.1"/>
</dbReference>
<evidence type="ECO:0000313" key="3">
    <source>
        <dbReference type="EMBL" id="CDO67663.1"/>
    </source>
</evidence>